<dbReference type="EMBL" id="LR899014">
    <property type="protein sequence ID" value="CAD7092360.1"/>
    <property type="molecule type" value="Genomic_DNA"/>
</dbReference>
<sequence>MAPTVCNKKEPHVRTGTGIRVSTKLLKNSINSSGSSVSGAGKITHRRTIADRTARSRLSARRLPDSESSSSDESEVEDYPRMDEDDNFANKEDAFPPSVDAVSADANMEFASSPVAGSDISAGCQCSDRLTVLTGTTDSAYDSIRCRYCSSPNTILSNETMATTDDVSTAITNGIVLFNRDRNDLSDDSASNYSTYSSAWYSDDYSSSNLDNRYYVSKKPHRNSRALLEIAVKTVKLIKRNQLLQQKLAQLQFETRQFFESVMANPENQNVHLKITTDERKEIKA</sequence>
<evidence type="ECO:0000313" key="3">
    <source>
        <dbReference type="Proteomes" id="UP000594454"/>
    </source>
</evidence>
<evidence type="ECO:0000313" key="2">
    <source>
        <dbReference type="EMBL" id="CAD7092360.1"/>
    </source>
</evidence>
<reference evidence="2 3" key="1">
    <citation type="submission" date="2020-11" db="EMBL/GenBank/DDBJ databases">
        <authorList>
            <person name="Wallbank WR R."/>
            <person name="Pardo Diaz C."/>
            <person name="Kozak K."/>
            <person name="Martin S."/>
            <person name="Jiggins C."/>
            <person name="Moest M."/>
            <person name="Warren A I."/>
            <person name="Generalovic N T."/>
            <person name="Byers J.R.P. K."/>
            <person name="Montejo-Kovacevich G."/>
            <person name="Yen C E."/>
        </authorList>
    </citation>
    <scope>NUCLEOTIDE SEQUENCE [LARGE SCALE GENOMIC DNA]</scope>
</reference>
<dbReference type="Proteomes" id="UP000594454">
    <property type="component" value="Chromosome 6"/>
</dbReference>
<gene>
    <name evidence="2" type="ORF">HERILL_LOCUS14722</name>
</gene>
<accession>A0A7R8V3U6</accession>
<dbReference type="AlphaFoldDB" id="A0A7R8V3U6"/>
<feature type="compositionally biased region" description="Basic and acidic residues" evidence="1">
    <location>
        <begin position="78"/>
        <end position="94"/>
    </location>
</feature>
<organism evidence="2 3">
    <name type="scientific">Hermetia illucens</name>
    <name type="common">Black soldier fly</name>
    <dbReference type="NCBI Taxonomy" id="343691"/>
    <lineage>
        <taxon>Eukaryota</taxon>
        <taxon>Metazoa</taxon>
        <taxon>Ecdysozoa</taxon>
        <taxon>Arthropoda</taxon>
        <taxon>Hexapoda</taxon>
        <taxon>Insecta</taxon>
        <taxon>Pterygota</taxon>
        <taxon>Neoptera</taxon>
        <taxon>Endopterygota</taxon>
        <taxon>Diptera</taxon>
        <taxon>Brachycera</taxon>
        <taxon>Stratiomyomorpha</taxon>
        <taxon>Stratiomyidae</taxon>
        <taxon>Hermetiinae</taxon>
        <taxon>Hermetia</taxon>
    </lineage>
</organism>
<dbReference type="InParanoid" id="A0A7R8V3U6"/>
<protein>
    <submittedName>
        <fullName evidence="2">Uncharacterized protein</fullName>
    </submittedName>
</protein>
<proteinExistence type="predicted"/>
<keyword evidence="3" id="KW-1185">Reference proteome</keyword>
<evidence type="ECO:0000256" key="1">
    <source>
        <dbReference type="SAM" id="MobiDB-lite"/>
    </source>
</evidence>
<dbReference type="OrthoDB" id="6374619at2759"/>
<feature type="compositionally biased region" description="Low complexity" evidence="1">
    <location>
        <begin position="30"/>
        <end position="39"/>
    </location>
</feature>
<name>A0A7R8V3U6_HERIL</name>
<feature type="region of interest" description="Disordered" evidence="1">
    <location>
        <begin position="30"/>
        <end position="98"/>
    </location>
</feature>